<feature type="transmembrane region" description="Helical" evidence="1">
    <location>
        <begin position="164"/>
        <end position="189"/>
    </location>
</feature>
<dbReference type="EMBL" id="ML119648">
    <property type="protein sequence ID" value="RPA86880.1"/>
    <property type="molecule type" value="Genomic_DNA"/>
</dbReference>
<feature type="transmembrane region" description="Helical" evidence="1">
    <location>
        <begin position="102"/>
        <end position="124"/>
    </location>
</feature>
<keyword evidence="1" id="KW-0812">Transmembrane</keyword>
<keyword evidence="3" id="KW-1185">Reference proteome</keyword>
<evidence type="ECO:0000313" key="3">
    <source>
        <dbReference type="Proteomes" id="UP000275078"/>
    </source>
</evidence>
<sequence>MSLLTGFASCYIIILSRRRFTMSFWMRTGTTQTCITTFFPYYSCELNCLLLSFFKIARTFMPEICGLFETGFVLVGLVLVQWQAGLNAFEPPSAFRSTLALLAVYAASRLWPSVWLLVIIVIATRFLVSSLAIYMPFISYFDAYLVSSYVLASPSVCLSWTHTTLSLGIIWCFLGWYTVGWLGLSSFLVQTCYESRFFSLLNHCYTIVPVSFLTL</sequence>
<feature type="transmembrane region" description="Helical" evidence="1">
    <location>
        <begin position="39"/>
        <end position="57"/>
    </location>
</feature>
<proteinExistence type="predicted"/>
<organism evidence="2 3">
    <name type="scientific">Ascobolus immersus RN42</name>
    <dbReference type="NCBI Taxonomy" id="1160509"/>
    <lineage>
        <taxon>Eukaryota</taxon>
        <taxon>Fungi</taxon>
        <taxon>Dikarya</taxon>
        <taxon>Ascomycota</taxon>
        <taxon>Pezizomycotina</taxon>
        <taxon>Pezizomycetes</taxon>
        <taxon>Pezizales</taxon>
        <taxon>Ascobolaceae</taxon>
        <taxon>Ascobolus</taxon>
    </lineage>
</organism>
<evidence type="ECO:0000256" key="1">
    <source>
        <dbReference type="SAM" id="Phobius"/>
    </source>
</evidence>
<protein>
    <submittedName>
        <fullName evidence="2">Uncharacterized protein</fullName>
    </submittedName>
</protein>
<keyword evidence="1" id="KW-0472">Membrane</keyword>
<dbReference type="AlphaFoldDB" id="A0A3N4IRM5"/>
<dbReference type="Proteomes" id="UP000275078">
    <property type="component" value="Unassembled WGS sequence"/>
</dbReference>
<reference evidence="2 3" key="1">
    <citation type="journal article" date="2018" name="Nat. Ecol. Evol.">
        <title>Pezizomycetes genomes reveal the molecular basis of ectomycorrhizal truffle lifestyle.</title>
        <authorList>
            <person name="Murat C."/>
            <person name="Payen T."/>
            <person name="Noel B."/>
            <person name="Kuo A."/>
            <person name="Morin E."/>
            <person name="Chen J."/>
            <person name="Kohler A."/>
            <person name="Krizsan K."/>
            <person name="Balestrini R."/>
            <person name="Da Silva C."/>
            <person name="Montanini B."/>
            <person name="Hainaut M."/>
            <person name="Levati E."/>
            <person name="Barry K.W."/>
            <person name="Belfiori B."/>
            <person name="Cichocki N."/>
            <person name="Clum A."/>
            <person name="Dockter R.B."/>
            <person name="Fauchery L."/>
            <person name="Guy J."/>
            <person name="Iotti M."/>
            <person name="Le Tacon F."/>
            <person name="Lindquist E.A."/>
            <person name="Lipzen A."/>
            <person name="Malagnac F."/>
            <person name="Mello A."/>
            <person name="Molinier V."/>
            <person name="Miyauchi S."/>
            <person name="Poulain J."/>
            <person name="Riccioni C."/>
            <person name="Rubini A."/>
            <person name="Sitrit Y."/>
            <person name="Splivallo R."/>
            <person name="Traeger S."/>
            <person name="Wang M."/>
            <person name="Zifcakova L."/>
            <person name="Wipf D."/>
            <person name="Zambonelli A."/>
            <person name="Paolocci F."/>
            <person name="Nowrousian M."/>
            <person name="Ottonello S."/>
            <person name="Baldrian P."/>
            <person name="Spatafora J.W."/>
            <person name="Henrissat B."/>
            <person name="Nagy L.G."/>
            <person name="Aury J.M."/>
            <person name="Wincker P."/>
            <person name="Grigoriev I.V."/>
            <person name="Bonfante P."/>
            <person name="Martin F.M."/>
        </authorList>
    </citation>
    <scope>NUCLEOTIDE SEQUENCE [LARGE SCALE GENOMIC DNA]</scope>
    <source>
        <strain evidence="2 3">RN42</strain>
    </source>
</reference>
<gene>
    <name evidence="2" type="ORF">BJ508DRAFT_121463</name>
</gene>
<keyword evidence="1" id="KW-1133">Transmembrane helix</keyword>
<feature type="transmembrane region" description="Helical" evidence="1">
    <location>
        <begin position="64"/>
        <end position="82"/>
    </location>
</feature>
<feature type="transmembrane region" description="Helical" evidence="1">
    <location>
        <begin position="131"/>
        <end position="152"/>
    </location>
</feature>
<accession>A0A3N4IRM5</accession>
<evidence type="ECO:0000313" key="2">
    <source>
        <dbReference type="EMBL" id="RPA86880.1"/>
    </source>
</evidence>
<name>A0A3N4IRM5_ASCIM</name>